<dbReference type="SUPFAM" id="SSF50129">
    <property type="entry name" value="GroES-like"/>
    <property type="match status" value="1"/>
</dbReference>
<dbReference type="AlphaFoldDB" id="A0A7S1AD40"/>
<evidence type="ECO:0000259" key="6">
    <source>
        <dbReference type="Pfam" id="PF00107"/>
    </source>
</evidence>
<evidence type="ECO:0000259" key="7">
    <source>
        <dbReference type="Pfam" id="PF08240"/>
    </source>
</evidence>
<gene>
    <name evidence="8" type="ORF">NSCI0253_LOCUS23758</name>
</gene>
<dbReference type="PANTHER" id="PTHR43350">
    <property type="entry name" value="NAD-DEPENDENT ALCOHOL DEHYDROGENASE"/>
    <property type="match status" value="1"/>
</dbReference>
<keyword evidence="3" id="KW-0479">Metal-binding</keyword>
<dbReference type="Gene3D" id="3.90.180.10">
    <property type="entry name" value="Medium-chain alcohol dehydrogenases, catalytic domain"/>
    <property type="match status" value="1"/>
</dbReference>
<evidence type="ECO:0000256" key="2">
    <source>
        <dbReference type="ARBA" id="ARBA00008072"/>
    </source>
</evidence>
<evidence type="ECO:0000256" key="5">
    <source>
        <dbReference type="ARBA" id="ARBA00023002"/>
    </source>
</evidence>
<feature type="domain" description="Alcohol dehydrogenase-like N-terminal" evidence="7">
    <location>
        <begin position="34"/>
        <end position="143"/>
    </location>
</feature>
<dbReference type="InterPro" id="IPR036291">
    <property type="entry name" value="NAD(P)-bd_dom_sf"/>
</dbReference>
<dbReference type="Gene3D" id="3.40.50.720">
    <property type="entry name" value="NAD(P)-binding Rossmann-like Domain"/>
    <property type="match status" value="1"/>
</dbReference>
<proteinExistence type="inferred from homology"/>
<dbReference type="InterPro" id="IPR011032">
    <property type="entry name" value="GroES-like_sf"/>
</dbReference>
<evidence type="ECO:0008006" key="9">
    <source>
        <dbReference type="Google" id="ProtNLM"/>
    </source>
</evidence>
<evidence type="ECO:0000256" key="1">
    <source>
        <dbReference type="ARBA" id="ARBA00001947"/>
    </source>
</evidence>
<dbReference type="SUPFAM" id="SSF51735">
    <property type="entry name" value="NAD(P)-binding Rossmann-fold domains"/>
    <property type="match status" value="1"/>
</dbReference>
<dbReference type="EMBL" id="HBFQ01033724">
    <property type="protein sequence ID" value="CAD8849408.1"/>
    <property type="molecule type" value="Transcribed_RNA"/>
</dbReference>
<evidence type="ECO:0000256" key="3">
    <source>
        <dbReference type="ARBA" id="ARBA00022723"/>
    </source>
</evidence>
<keyword evidence="4" id="KW-0862">Zinc</keyword>
<organism evidence="8">
    <name type="scientific">Noctiluca scintillans</name>
    <name type="common">Sea sparkle</name>
    <name type="synonym">Red tide dinoflagellate</name>
    <dbReference type="NCBI Taxonomy" id="2966"/>
    <lineage>
        <taxon>Eukaryota</taxon>
        <taxon>Sar</taxon>
        <taxon>Alveolata</taxon>
        <taxon>Dinophyceae</taxon>
        <taxon>Noctilucales</taxon>
        <taxon>Noctilucaceae</taxon>
        <taxon>Noctiluca</taxon>
    </lineage>
</organism>
<protein>
    <recommendedName>
        <fullName evidence="9">Alcohol dehydrogenase</fullName>
    </recommendedName>
</protein>
<evidence type="ECO:0000256" key="4">
    <source>
        <dbReference type="ARBA" id="ARBA00022833"/>
    </source>
</evidence>
<keyword evidence="5" id="KW-0560">Oxidoreductase</keyword>
<name>A0A7S1AD40_NOCSC</name>
<dbReference type="Pfam" id="PF08240">
    <property type="entry name" value="ADH_N"/>
    <property type="match status" value="1"/>
</dbReference>
<dbReference type="InterPro" id="IPR013154">
    <property type="entry name" value="ADH-like_N"/>
</dbReference>
<comment type="cofactor">
    <cofactor evidence="1">
        <name>Zn(2+)</name>
        <dbReference type="ChEBI" id="CHEBI:29105"/>
    </cofactor>
</comment>
<sequence length="356" mass="36838">MAAGDIPATMKAFVVDADGKGVVRDDVPVPVPSDGEALVRVLRAGICNTDIELMRGYKGGFTGILGHEFVGEVVVASSAPEIVGKRVCGELNVSCNSCGICSRGGSLARNHCLRRSVLGILNHDGTYAEFLTLPVSNLHVVPDGISNEAAVFVEPLAAAFRVVEQGLVQPEHRVCVQGDGKLGLLVAEVLARQGLSPKPVLLGRHADKMALLGDLVQAREASSPEESDSLVAELAGSFDVVVEATGTPLGLTSAASLVLPMGTVVLKSTCASPATIDTSPLVVRELKVVGSRCGPFPEAVTLLNSGDLDVQKYVSAVFPLENADKALEMAGTRGCLKVQLAVASSEMASVGVRGPP</sequence>
<accession>A0A7S1AD40</accession>
<feature type="domain" description="Alcohol dehydrogenase-like C-terminal" evidence="6">
    <location>
        <begin position="182"/>
        <end position="302"/>
    </location>
</feature>
<dbReference type="GO" id="GO:0016491">
    <property type="term" value="F:oxidoreductase activity"/>
    <property type="evidence" value="ECO:0007669"/>
    <property type="project" value="UniProtKB-KW"/>
</dbReference>
<comment type="similarity">
    <text evidence="2">Belongs to the zinc-containing alcohol dehydrogenase family.</text>
</comment>
<dbReference type="GO" id="GO:0046872">
    <property type="term" value="F:metal ion binding"/>
    <property type="evidence" value="ECO:0007669"/>
    <property type="project" value="UniProtKB-KW"/>
</dbReference>
<dbReference type="InterPro" id="IPR013149">
    <property type="entry name" value="ADH-like_C"/>
</dbReference>
<reference evidence="8" key="1">
    <citation type="submission" date="2021-01" db="EMBL/GenBank/DDBJ databases">
        <authorList>
            <person name="Corre E."/>
            <person name="Pelletier E."/>
            <person name="Niang G."/>
            <person name="Scheremetjew M."/>
            <person name="Finn R."/>
            <person name="Kale V."/>
            <person name="Holt S."/>
            <person name="Cochrane G."/>
            <person name="Meng A."/>
            <person name="Brown T."/>
            <person name="Cohen L."/>
        </authorList>
    </citation>
    <scope>NUCLEOTIDE SEQUENCE</scope>
</reference>
<dbReference type="PANTHER" id="PTHR43350:SF2">
    <property type="entry name" value="GROES-LIKE ZINC-BINDING ALCOHOL DEHYDROGENASE FAMILY PROTEIN"/>
    <property type="match status" value="1"/>
</dbReference>
<dbReference type="Pfam" id="PF00107">
    <property type="entry name" value="ADH_zinc_N"/>
    <property type="match status" value="1"/>
</dbReference>
<evidence type="ECO:0000313" key="8">
    <source>
        <dbReference type="EMBL" id="CAD8849408.1"/>
    </source>
</evidence>